<dbReference type="EMBL" id="JADXDR010000089">
    <property type="protein sequence ID" value="KAI7839934.1"/>
    <property type="molecule type" value="Genomic_DNA"/>
</dbReference>
<organism evidence="2 3">
    <name type="scientific">Chlorella ohadii</name>
    <dbReference type="NCBI Taxonomy" id="2649997"/>
    <lineage>
        <taxon>Eukaryota</taxon>
        <taxon>Viridiplantae</taxon>
        <taxon>Chlorophyta</taxon>
        <taxon>core chlorophytes</taxon>
        <taxon>Trebouxiophyceae</taxon>
        <taxon>Chlorellales</taxon>
        <taxon>Chlorellaceae</taxon>
        <taxon>Chlorella clade</taxon>
        <taxon>Chlorella</taxon>
    </lineage>
</organism>
<dbReference type="AlphaFoldDB" id="A0AAD5DP88"/>
<feature type="transmembrane region" description="Helical" evidence="1">
    <location>
        <begin position="12"/>
        <end position="31"/>
    </location>
</feature>
<protein>
    <submittedName>
        <fullName evidence="2">Uncharacterized protein</fullName>
    </submittedName>
</protein>
<name>A0AAD5DP88_9CHLO</name>
<feature type="transmembrane region" description="Helical" evidence="1">
    <location>
        <begin position="46"/>
        <end position="65"/>
    </location>
</feature>
<sequence>MHPAHARLTEAAYWVVRHLVALVCPGTWLTLETAADEATPVEKCAAVAWVFEVGLGLVLATLLAWQQQLLEAQELAVRKAQLSEAAALEAREELLSSPYVRMCEPALRLANAYKTWVVPVGLSALAAFIAALVARPGADGA</sequence>
<accession>A0AAD5DP88</accession>
<feature type="transmembrane region" description="Helical" evidence="1">
    <location>
        <begin position="116"/>
        <end position="134"/>
    </location>
</feature>
<comment type="caution">
    <text evidence="2">The sequence shown here is derived from an EMBL/GenBank/DDBJ whole genome shotgun (WGS) entry which is preliminary data.</text>
</comment>
<gene>
    <name evidence="2" type="ORF">COHA_006328</name>
</gene>
<keyword evidence="1" id="KW-1133">Transmembrane helix</keyword>
<keyword evidence="3" id="KW-1185">Reference proteome</keyword>
<evidence type="ECO:0000313" key="3">
    <source>
        <dbReference type="Proteomes" id="UP001205105"/>
    </source>
</evidence>
<evidence type="ECO:0000313" key="2">
    <source>
        <dbReference type="EMBL" id="KAI7839934.1"/>
    </source>
</evidence>
<keyword evidence="1" id="KW-0812">Transmembrane</keyword>
<keyword evidence="1" id="KW-0472">Membrane</keyword>
<evidence type="ECO:0000256" key="1">
    <source>
        <dbReference type="SAM" id="Phobius"/>
    </source>
</evidence>
<proteinExistence type="predicted"/>
<dbReference type="Proteomes" id="UP001205105">
    <property type="component" value="Unassembled WGS sequence"/>
</dbReference>
<reference evidence="2" key="1">
    <citation type="submission" date="2020-11" db="EMBL/GenBank/DDBJ databases">
        <title>Chlorella ohadii genome sequencing and assembly.</title>
        <authorList>
            <person name="Murik O."/>
            <person name="Treves H."/>
            <person name="Kedem I."/>
            <person name="Shotland Y."/>
            <person name="Kaplan A."/>
        </authorList>
    </citation>
    <scope>NUCLEOTIDE SEQUENCE</scope>
    <source>
        <strain evidence="2">1</strain>
    </source>
</reference>